<feature type="transmembrane region" description="Helical" evidence="7">
    <location>
        <begin position="41"/>
        <end position="61"/>
    </location>
</feature>
<evidence type="ECO:0000256" key="2">
    <source>
        <dbReference type="ARBA" id="ARBA00022531"/>
    </source>
</evidence>
<dbReference type="SMR" id="A0A345HGY4"/>
<evidence type="ECO:0000256" key="7">
    <source>
        <dbReference type="HAMAP-Rule" id="MF_00752"/>
    </source>
</evidence>
<dbReference type="InterPro" id="IPR036863">
    <property type="entry name" value="PSII_PsbH_sf"/>
</dbReference>
<dbReference type="EMBL" id="MN201587">
    <property type="protein sequence ID" value="QKS32322.1"/>
    <property type="molecule type" value="Genomic_DNA"/>
</dbReference>
<evidence type="ECO:0000256" key="5">
    <source>
        <dbReference type="ARBA" id="ARBA00023136"/>
    </source>
</evidence>
<keyword evidence="6 7" id="KW-0604">Photosystem II</keyword>
<reference evidence="9" key="2">
    <citation type="submission" date="2019-07" db="EMBL/GenBank/DDBJ databases">
        <authorList>
            <person name="Jia X."/>
        </authorList>
    </citation>
    <scope>NUCLEOTIDE SEQUENCE</scope>
</reference>
<dbReference type="GO" id="GO:0009535">
    <property type="term" value="C:chloroplast thylakoid membrane"/>
    <property type="evidence" value="ECO:0007669"/>
    <property type="project" value="UniProtKB-SubCell"/>
</dbReference>
<dbReference type="GO" id="GO:0009523">
    <property type="term" value="C:photosystem II"/>
    <property type="evidence" value="ECO:0007669"/>
    <property type="project" value="UniProtKB-KW"/>
</dbReference>
<dbReference type="SUPFAM" id="SSF161025">
    <property type="entry name" value="Photosystem II 10 kDa phosphoprotein PsbH"/>
    <property type="match status" value="1"/>
</dbReference>
<comment type="subcellular location">
    <subcellularLocation>
        <location evidence="1">Membrane</location>
        <topology evidence="1">Single-pass membrane protein</topology>
    </subcellularLocation>
    <subcellularLocation>
        <location evidence="7">Plastid</location>
        <location evidence="7">Chloroplast thylakoid membrane</location>
        <topology evidence="7">Single-pass membrane protein</topology>
    </subcellularLocation>
</comment>
<dbReference type="Gene3D" id="1.20.5.880">
    <property type="entry name" value="Photosystem II reaction center protein H"/>
    <property type="match status" value="1"/>
</dbReference>
<protein>
    <recommendedName>
        <fullName evidence="7">Photosystem II reaction center protein H</fullName>
        <shortName evidence="7">PSII-H</shortName>
    </recommendedName>
</protein>
<dbReference type="InterPro" id="IPR001056">
    <property type="entry name" value="PSII_PsbH"/>
</dbReference>
<organism evidence="8">
    <name type="scientific">Caulerpa lentillifera</name>
    <dbReference type="NCBI Taxonomy" id="148947"/>
    <lineage>
        <taxon>Eukaryota</taxon>
        <taxon>Viridiplantae</taxon>
        <taxon>Chlorophyta</taxon>
        <taxon>core chlorophytes</taxon>
        <taxon>Ulvophyceae</taxon>
        <taxon>TCBD clade</taxon>
        <taxon>Bryopsidales</taxon>
        <taxon>Halimedineae</taxon>
        <taxon>Caulerpaceae</taxon>
        <taxon>Caulerpa</taxon>
    </lineage>
</organism>
<keyword evidence="7" id="KW-0793">Thylakoid</keyword>
<comment type="function">
    <text evidence="7">One of the components of the core complex of photosystem II (PSII), required for its stability and/or assembly. PSII is a light-driven water:plastoquinone oxidoreductase that uses light energy to abstract electrons from H(2)O, generating O(2) and a proton gradient subsequently used for ATP formation. It consists of a core antenna complex that captures photons, and an electron transfer chain that converts photonic excitation into a charge separation.</text>
</comment>
<keyword evidence="5 7" id="KW-0472">Membrane</keyword>
<keyword evidence="3 7" id="KW-0812">Transmembrane</keyword>
<dbReference type="GO" id="GO:0042301">
    <property type="term" value="F:phosphate ion binding"/>
    <property type="evidence" value="ECO:0007669"/>
    <property type="project" value="InterPro"/>
</dbReference>
<dbReference type="EMBL" id="MG753774">
    <property type="protein sequence ID" value="AXG75874.1"/>
    <property type="molecule type" value="Genomic_DNA"/>
</dbReference>
<dbReference type="HAMAP" id="MF_00752">
    <property type="entry name" value="PSII_PsbH"/>
    <property type="match status" value="1"/>
</dbReference>
<dbReference type="PANTHER" id="PTHR34469">
    <property type="entry name" value="PHOTOSYSTEM II REACTION CENTER PROTEIN H"/>
    <property type="match status" value="1"/>
</dbReference>
<dbReference type="GO" id="GO:0015979">
    <property type="term" value="P:photosynthesis"/>
    <property type="evidence" value="ECO:0007669"/>
    <property type="project" value="UniProtKB-UniRule"/>
</dbReference>
<comment type="subunit">
    <text evidence="7">PSII is composed of 1 copy each of membrane proteins PsbA, PsbB, PsbC, PsbD, PsbE, PsbF, PsbH, PsbI, PsbJ, PsbK, PsbL, PsbM, PsbT, PsbX, PsbY, PsbZ, Psb30/Ycf12, at least 3 peripheral proteins of the oxygen-evolving complex and a large number of cofactors. It forms dimeric complexes.</text>
</comment>
<comment type="similarity">
    <text evidence="7">Belongs to the PsbH family.</text>
</comment>
<sequence length="79" mass="8590">METKSAGPDERSGAMVTVVGSFLKPLNSECGKVVPGWGTTVLMGVFMALFAVFLLIILEIYNSDVFIDEITMSWEALSQ</sequence>
<dbReference type="Pfam" id="PF00737">
    <property type="entry name" value="PsbH"/>
    <property type="match status" value="1"/>
</dbReference>
<dbReference type="RefSeq" id="YP_009514442.1">
    <property type="nucleotide sequence ID" value="NC_039377.1"/>
</dbReference>
<dbReference type="GO" id="GO:0050821">
    <property type="term" value="P:protein stabilization"/>
    <property type="evidence" value="ECO:0007669"/>
    <property type="project" value="InterPro"/>
</dbReference>
<evidence type="ECO:0000313" key="8">
    <source>
        <dbReference type="EMBL" id="AXG75874.1"/>
    </source>
</evidence>
<keyword evidence="8" id="KW-0150">Chloroplast</keyword>
<name>A0A345HGY4_9CHLO</name>
<keyword evidence="8" id="KW-0934">Plastid</keyword>
<evidence type="ECO:0000256" key="1">
    <source>
        <dbReference type="ARBA" id="ARBA00004167"/>
    </source>
</evidence>
<evidence type="ECO:0000256" key="3">
    <source>
        <dbReference type="ARBA" id="ARBA00022692"/>
    </source>
</evidence>
<evidence type="ECO:0000256" key="4">
    <source>
        <dbReference type="ARBA" id="ARBA00022989"/>
    </source>
</evidence>
<geneLocation type="chloroplast" evidence="8"/>
<reference evidence="8" key="1">
    <citation type="submission" date="2018-01" db="EMBL/GenBank/DDBJ databases">
        <title>Complete Chloroplast Genome of Caulerpa lentillifera.</title>
        <authorList>
            <person name="Gao D."/>
            <person name="Sun Z."/>
            <person name="Yao J."/>
            <person name="Tan W."/>
        </authorList>
    </citation>
    <scope>NUCLEOTIDE SEQUENCE</scope>
</reference>
<keyword evidence="2 7" id="KW-0602">Photosynthesis</keyword>
<evidence type="ECO:0000256" key="6">
    <source>
        <dbReference type="ARBA" id="ARBA00023276"/>
    </source>
</evidence>
<dbReference type="GeneID" id="37867930"/>
<dbReference type="NCBIfam" id="NF002728">
    <property type="entry name" value="PRK02624.1"/>
    <property type="match status" value="1"/>
</dbReference>
<dbReference type="PANTHER" id="PTHR34469:SF4">
    <property type="entry name" value="PHOTOSYSTEM II REACTION CENTER PROTEIN H"/>
    <property type="match status" value="1"/>
</dbReference>
<gene>
    <name evidence="7 8" type="primary">psbH</name>
</gene>
<keyword evidence="4 7" id="KW-1133">Transmembrane helix</keyword>
<evidence type="ECO:0000313" key="9">
    <source>
        <dbReference type="EMBL" id="QKS32322.1"/>
    </source>
</evidence>
<dbReference type="AlphaFoldDB" id="A0A345HGY4"/>
<proteinExistence type="inferred from homology"/>
<accession>A0A345HGY4</accession>